<evidence type="ECO:0000313" key="2">
    <source>
        <dbReference type="Proteomes" id="UP000221980"/>
    </source>
</evidence>
<dbReference type="GO" id="GO:0009307">
    <property type="term" value="P:DNA restriction-modification system"/>
    <property type="evidence" value="ECO:0007669"/>
    <property type="project" value="InterPro"/>
</dbReference>
<evidence type="ECO:0000313" key="1">
    <source>
        <dbReference type="EMBL" id="PHM46546.1"/>
    </source>
</evidence>
<gene>
    <name evidence="1" type="ORF">Xmir_04111</name>
</gene>
<keyword evidence="2" id="KW-1185">Reference proteome</keyword>
<dbReference type="AlphaFoldDB" id="A0A2D0JJQ9"/>
<dbReference type="EMBL" id="NITZ01000038">
    <property type="protein sequence ID" value="PHM46546.1"/>
    <property type="molecule type" value="Genomic_DNA"/>
</dbReference>
<sequence>MSDFGGSNTPPELKNLWQTPLPLFLALDLEFGFYLDAAANAQNTLCAHYLTERDNALECDWASYGSIWCNPPYSDISPWVEKAAIECRKQRQSIVMLVPADTAVGWFKLATETVDEVRLITGGRISFINAGTQKPVNGNNKGSLLLIWRPFTTPRRIITTVDRDYLTSIGNEQIRKIA</sequence>
<accession>A0A2D0JJQ9</accession>
<organism evidence="1 2">
    <name type="scientific">Xenorhabdus miraniensis</name>
    <dbReference type="NCBI Taxonomy" id="351674"/>
    <lineage>
        <taxon>Bacteria</taxon>
        <taxon>Pseudomonadati</taxon>
        <taxon>Pseudomonadota</taxon>
        <taxon>Gammaproteobacteria</taxon>
        <taxon>Enterobacterales</taxon>
        <taxon>Morganellaceae</taxon>
        <taxon>Xenorhabdus</taxon>
    </lineage>
</organism>
<dbReference type="NCBIfam" id="TIGR01712">
    <property type="entry name" value="phage_N6A_met"/>
    <property type="match status" value="1"/>
</dbReference>
<keyword evidence="1" id="KW-0489">Methyltransferase</keyword>
<dbReference type="InterPro" id="IPR008593">
    <property type="entry name" value="Dam_MeTrfase"/>
</dbReference>
<dbReference type="Proteomes" id="UP000221980">
    <property type="component" value="Unassembled WGS sequence"/>
</dbReference>
<protein>
    <submittedName>
        <fullName evidence="1">Phage N-6-adenine-methyltransferase</fullName>
    </submittedName>
</protein>
<dbReference type="OrthoDB" id="5288620at2"/>
<dbReference type="RefSeq" id="WP_099115875.1">
    <property type="nucleotide sequence ID" value="NZ_CAWNQI010000071.1"/>
</dbReference>
<dbReference type="Pfam" id="PF05869">
    <property type="entry name" value="Dam"/>
    <property type="match status" value="1"/>
</dbReference>
<dbReference type="GO" id="GO:0009007">
    <property type="term" value="F:site-specific DNA-methyltransferase (adenine-specific) activity"/>
    <property type="evidence" value="ECO:0007669"/>
    <property type="project" value="InterPro"/>
</dbReference>
<name>A0A2D0JJQ9_9GAMM</name>
<dbReference type="GO" id="GO:0032259">
    <property type="term" value="P:methylation"/>
    <property type="evidence" value="ECO:0007669"/>
    <property type="project" value="UniProtKB-KW"/>
</dbReference>
<reference evidence="1 2" key="1">
    <citation type="journal article" date="2017" name="Nat. Microbiol.">
        <title>Natural product diversity associated with the nematode symbionts Photorhabdus and Xenorhabdus.</title>
        <authorList>
            <person name="Tobias N.J."/>
            <person name="Wolff H."/>
            <person name="Djahanschiri B."/>
            <person name="Grundmann F."/>
            <person name="Kronenwerth M."/>
            <person name="Shi Y.M."/>
            <person name="Simonyi S."/>
            <person name="Grun P."/>
            <person name="Shapiro-Ilan D."/>
            <person name="Pidot S.J."/>
            <person name="Stinear T.P."/>
            <person name="Ebersberger I."/>
            <person name="Bode H.B."/>
        </authorList>
    </citation>
    <scope>NUCLEOTIDE SEQUENCE [LARGE SCALE GENOMIC DNA]</scope>
    <source>
        <strain evidence="1 2">DSM 17902</strain>
    </source>
</reference>
<proteinExistence type="predicted"/>
<comment type="caution">
    <text evidence="1">The sequence shown here is derived from an EMBL/GenBank/DDBJ whole genome shotgun (WGS) entry which is preliminary data.</text>
</comment>
<keyword evidence="1" id="KW-0808">Transferase</keyword>
<dbReference type="GO" id="GO:0003677">
    <property type="term" value="F:DNA binding"/>
    <property type="evidence" value="ECO:0007669"/>
    <property type="project" value="InterPro"/>
</dbReference>